<keyword evidence="2" id="KW-1185">Reference proteome</keyword>
<gene>
    <name evidence="1" type="ORF">PHYEVI_LOCUS7326</name>
</gene>
<dbReference type="OrthoDB" id="10565722at2759"/>
<organism evidence="1 2">
    <name type="scientific">Phyllotreta striolata</name>
    <name type="common">Striped flea beetle</name>
    <name type="synonym">Crioceris striolata</name>
    <dbReference type="NCBI Taxonomy" id="444603"/>
    <lineage>
        <taxon>Eukaryota</taxon>
        <taxon>Metazoa</taxon>
        <taxon>Ecdysozoa</taxon>
        <taxon>Arthropoda</taxon>
        <taxon>Hexapoda</taxon>
        <taxon>Insecta</taxon>
        <taxon>Pterygota</taxon>
        <taxon>Neoptera</taxon>
        <taxon>Endopterygota</taxon>
        <taxon>Coleoptera</taxon>
        <taxon>Polyphaga</taxon>
        <taxon>Cucujiformia</taxon>
        <taxon>Chrysomeloidea</taxon>
        <taxon>Chrysomelidae</taxon>
        <taxon>Galerucinae</taxon>
        <taxon>Alticini</taxon>
        <taxon>Phyllotreta</taxon>
    </lineage>
</organism>
<accession>A0A9N9XNG8</accession>
<proteinExistence type="predicted"/>
<dbReference type="AlphaFoldDB" id="A0A9N9XNG8"/>
<evidence type="ECO:0000313" key="2">
    <source>
        <dbReference type="Proteomes" id="UP001153712"/>
    </source>
</evidence>
<evidence type="ECO:0008006" key="3">
    <source>
        <dbReference type="Google" id="ProtNLM"/>
    </source>
</evidence>
<dbReference type="EMBL" id="OU900097">
    <property type="protein sequence ID" value="CAG9860979.1"/>
    <property type="molecule type" value="Genomic_DNA"/>
</dbReference>
<sequence length="287" mass="32591">MTKLLFLIAKQIVIGIVLITMVNSNKIGTNLDNKKSDLGFNFNPKTLNIETVSNWSISVYLTGISPSNDQRQHAVIVYDISEVIVKHGDNKWTANFYLGNSENVSMYTEEPINFYREIRKTITSENNTVKTDLLVSNTEIIMCNVDFSNLSIPSVFDYNATILTQISITYPSNKNVEDINLEDHSNYVDSLRENLLLIGDFNRINDGFQCDSSGCSSDIDTLIQYEYFPLIEDIQSVSVKSIQTKTGHKQDVTKDTTTLVYNTEMIIRLVMSIHYNDTILDDLSNYN</sequence>
<evidence type="ECO:0000313" key="1">
    <source>
        <dbReference type="EMBL" id="CAG9860979.1"/>
    </source>
</evidence>
<reference evidence="1" key="1">
    <citation type="submission" date="2022-01" db="EMBL/GenBank/DDBJ databases">
        <authorList>
            <person name="King R."/>
        </authorList>
    </citation>
    <scope>NUCLEOTIDE SEQUENCE</scope>
</reference>
<dbReference type="Proteomes" id="UP001153712">
    <property type="component" value="Chromosome 4"/>
</dbReference>
<protein>
    <recommendedName>
        <fullName evidence="3">Endonuclease/exonuclease/phosphatase domain-containing protein</fullName>
    </recommendedName>
</protein>
<name>A0A9N9XNG8_PHYSR</name>